<dbReference type="PANTHER" id="PTHR31987">
    <property type="entry name" value="GLUTAMINASE A-RELATED"/>
    <property type="match status" value="1"/>
</dbReference>
<dbReference type="InterPro" id="IPR033433">
    <property type="entry name" value="GtaA_N"/>
</dbReference>
<dbReference type="GO" id="GO:0005975">
    <property type="term" value="P:carbohydrate metabolic process"/>
    <property type="evidence" value="ECO:0007669"/>
    <property type="project" value="InterPro"/>
</dbReference>
<sequence length="698" mass="74814">MLFWNMGPALFQHTLFCILSTLCSWSLATSSADLPSYPLAVKSPYLSAWMPGNQIKNAATGQPQFWTGQSLTWSILARVGSTSYTLFGAPGGISGSTAATTKSVYYSSSHTYVTLTAGSADFALDFFSPVFPGSASYAKQSLPYSYLTVNATSSTAQSIQVLSAIDHTWTAQGGAAALNWTTSDSTGFFWFYNANAGAYTEQRDMAAYGSVLYGTTVSGTSVTHTCDTPANVYKAFTSSGTLSAKSSCSGSNLAAVSKDLGTITSGSVTFAIGFDRVQAVQYFGAAQTGYYRKQWPTVQSAISYFLGNYQSALSTSLSFDAAVRSKAVSVSSAYGSQYADILEASVRQTFSGLEITVPADNMASASPYVFLKEISSDGNVNTVDFIYQTWPIFVSLNPEYIKLLFAPILDYLKTGGWPHPWVIHDIGFAYPNVTGHNDGNAEQMPLFETSSLFILLLAYQQYTGDSSFAKQYGSQFPSWANYLAQNSLYPASELISVDAIPASANQTALAMQAVIGLNAAAKLTGNTSYSDTAASIAKKIYDDALGLDGPTLAQSTHFTYNYGRTTTWNVLFAAYSDVILNLTTFPSSAWALQSSWYAKQMQTGGLPFAGPPSDRGVTWALTDWNFVAAAVSSAQVQQQVVNSTWTFMTNGKHSVPFGTKHYVEGGSTGLWIGNKARSTVGSHFAMLALQQGTWGNGY</sequence>
<name>A0A139I4E4_9PEZI</name>
<evidence type="ECO:0008006" key="6">
    <source>
        <dbReference type="Google" id="ProtNLM"/>
    </source>
</evidence>
<accession>A0A139I4E4</accession>
<evidence type="ECO:0000259" key="3">
    <source>
        <dbReference type="Pfam" id="PF17168"/>
    </source>
</evidence>
<dbReference type="STRING" id="113226.A0A139I4E4"/>
<dbReference type="AlphaFoldDB" id="A0A139I4E4"/>
<evidence type="ECO:0000259" key="2">
    <source>
        <dbReference type="Pfam" id="PF16335"/>
    </source>
</evidence>
<keyword evidence="5" id="KW-1185">Reference proteome</keyword>
<feature type="signal peptide" evidence="1">
    <location>
        <begin position="1"/>
        <end position="28"/>
    </location>
</feature>
<dbReference type="InterPro" id="IPR032514">
    <property type="entry name" value="GtaA_central"/>
</dbReference>
<proteinExistence type="predicted"/>
<feature type="domain" description="Glutaminase A N-terminal" evidence="3">
    <location>
        <begin position="109"/>
        <end position="325"/>
    </location>
</feature>
<dbReference type="Pfam" id="PF17168">
    <property type="entry name" value="DUF5127"/>
    <property type="match status" value="1"/>
</dbReference>
<protein>
    <recommendedName>
        <fullName evidence="6">Glutaminase A</fullName>
    </recommendedName>
</protein>
<dbReference type="PANTHER" id="PTHR31987:SF14">
    <property type="entry name" value="PUTATIVE (AFU_ORTHOLOGUE AFUA_6G09910)-RELATED"/>
    <property type="match status" value="1"/>
</dbReference>
<dbReference type="OrthoDB" id="3918848at2759"/>
<dbReference type="InterPro" id="IPR052743">
    <property type="entry name" value="Glutaminase_GtaA"/>
</dbReference>
<comment type="caution">
    <text evidence="4">The sequence shown here is derived from an EMBL/GenBank/DDBJ whole genome shotgun (WGS) entry which is preliminary data.</text>
</comment>
<evidence type="ECO:0000313" key="5">
    <source>
        <dbReference type="Proteomes" id="UP000073492"/>
    </source>
</evidence>
<feature type="chain" id="PRO_5007297143" description="Glutaminase A" evidence="1">
    <location>
        <begin position="29"/>
        <end position="698"/>
    </location>
</feature>
<evidence type="ECO:0000256" key="1">
    <source>
        <dbReference type="SAM" id="SignalP"/>
    </source>
</evidence>
<gene>
    <name evidence="4" type="ORF">AC579_10203</name>
</gene>
<dbReference type="InterPro" id="IPR008928">
    <property type="entry name" value="6-hairpin_glycosidase_sf"/>
</dbReference>
<dbReference type="Pfam" id="PF16335">
    <property type="entry name" value="GtaA_6_Hairpin"/>
    <property type="match status" value="1"/>
</dbReference>
<dbReference type="EMBL" id="LFZO01000342">
    <property type="protein sequence ID" value="KXT09455.1"/>
    <property type="molecule type" value="Genomic_DNA"/>
</dbReference>
<dbReference type="SUPFAM" id="SSF48208">
    <property type="entry name" value="Six-hairpin glycosidases"/>
    <property type="match status" value="1"/>
</dbReference>
<reference evidence="4 5" key="1">
    <citation type="submission" date="2015-07" db="EMBL/GenBank/DDBJ databases">
        <title>Comparative genomics of the Sigatoka disease complex on banana suggests a link between parallel evolutionary changes in Pseudocercospora fijiensis and Pseudocercospora eumusae and increased virulence on the banana host.</title>
        <authorList>
            <person name="Chang T.-C."/>
            <person name="Salvucci A."/>
            <person name="Crous P.W."/>
            <person name="Stergiopoulos I."/>
        </authorList>
    </citation>
    <scope>NUCLEOTIDE SEQUENCE [LARGE SCALE GENOMIC DNA]</scope>
    <source>
        <strain evidence="4 5">CBS 116634</strain>
    </source>
</reference>
<dbReference type="Proteomes" id="UP000073492">
    <property type="component" value="Unassembled WGS sequence"/>
</dbReference>
<evidence type="ECO:0000313" key="4">
    <source>
        <dbReference type="EMBL" id="KXT09455.1"/>
    </source>
</evidence>
<organism evidence="4 5">
    <name type="scientific">Pseudocercospora musae</name>
    <dbReference type="NCBI Taxonomy" id="113226"/>
    <lineage>
        <taxon>Eukaryota</taxon>
        <taxon>Fungi</taxon>
        <taxon>Dikarya</taxon>
        <taxon>Ascomycota</taxon>
        <taxon>Pezizomycotina</taxon>
        <taxon>Dothideomycetes</taxon>
        <taxon>Dothideomycetidae</taxon>
        <taxon>Mycosphaerellales</taxon>
        <taxon>Mycosphaerellaceae</taxon>
        <taxon>Pseudocercospora</taxon>
    </lineage>
</organism>
<keyword evidence="1" id="KW-0732">Signal</keyword>
<feature type="domain" description="Glutaminase A central" evidence="2">
    <location>
        <begin position="335"/>
        <end position="687"/>
    </location>
</feature>